<comment type="caution">
    <text evidence="2">The sequence shown here is derived from an EMBL/GenBank/DDBJ whole genome shotgun (WGS) entry which is preliminary data.</text>
</comment>
<evidence type="ECO:0000313" key="3">
    <source>
        <dbReference type="Proteomes" id="UP001529235"/>
    </source>
</evidence>
<evidence type="ECO:0000259" key="1">
    <source>
        <dbReference type="Pfam" id="PF01909"/>
    </source>
</evidence>
<reference evidence="2 3" key="1">
    <citation type="submission" date="2023-05" db="EMBL/GenBank/DDBJ databases">
        <title>A new hyperthermophilic archaea 'Ignisphaera cupida' sp. nov. and description of the family 'Ignisphaeraceae' fam. nov.</title>
        <authorList>
            <person name="Podosokorskaya O.A."/>
            <person name="Elcheninov A.G."/>
            <person name="Klukina A."/>
            <person name="Merkel A.Y."/>
        </authorList>
    </citation>
    <scope>NUCLEOTIDE SEQUENCE [LARGE SCALE GENOMIC DNA]</scope>
    <source>
        <strain evidence="2 3">4213-co</strain>
    </source>
</reference>
<dbReference type="AlphaFoldDB" id="A0ABD4Z876"/>
<gene>
    <name evidence="2" type="ORF">QPL79_05995</name>
</gene>
<sequence length="174" mass="20180">MSIQGLNAVKCPSRERLVGFLKAGIVDAFRSVFGENLVSIVLFGSYARGDFECDSDVDVFVVVDEIGDRFELHKKIDLVEEILKPFFDCLKRHGLNPVLSPIVVDKAMASKTRPLYLDMVFDARILYDREDFMKNVLERVRRKLEEYGAERRRIGRKWVTVLKKEYRFGEVIEI</sequence>
<dbReference type="Pfam" id="PF01909">
    <property type="entry name" value="NTP_transf_2"/>
    <property type="match status" value="1"/>
</dbReference>
<keyword evidence="3" id="KW-1185">Reference proteome</keyword>
<dbReference type="Proteomes" id="UP001529235">
    <property type="component" value="Unassembled WGS sequence"/>
</dbReference>
<dbReference type="InterPro" id="IPR043519">
    <property type="entry name" value="NT_sf"/>
</dbReference>
<dbReference type="InterPro" id="IPR052548">
    <property type="entry name" value="Type_VII_TA_antitoxin"/>
</dbReference>
<name>A0ABD4Z876_9CREN</name>
<proteinExistence type="predicted"/>
<dbReference type="InterPro" id="IPR002934">
    <property type="entry name" value="Polymerase_NTP_transf_dom"/>
</dbReference>
<protein>
    <submittedName>
        <fullName evidence="2">Nucleotidyltransferase domain-containing protein</fullName>
    </submittedName>
</protein>
<dbReference type="RefSeq" id="WP_285273894.1">
    <property type="nucleotide sequence ID" value="NZ_JASNVW010000003.1"/>
</dbReference>
<dbReference type="Gene3D" id="3.30.460.10">
    <property type="entry name" value="Beta Polymerase, domain 2"/>
    <property type="match status" value="1"/>
</dbReference>
<evidence type="ECO:0000313" key="2">
    <source>
        <dbReference type="EMBL" id="MDK6028909.1"/>
    </source>
</evidence>
<dbReference type="SUPFAM" id="SSF81301">
    <property type="entry name" value="Nucleotidyltransferase"/>
    <property type="match status" value="1"/>
</dbReference>
<dbReference type="EMBL" id="JASNVW010000003">
    <property type="protein sequence ID" value="MDK6028909.1"/>
    <property type="molecule type" value="Genomic_DNA"/>
</dbReference>
<dbReference type="PANTHER" id="PTHR33933:SF1">
    <property type="entry name" value="PROTEIN ADENYLYLTRANSFERASE MNTA-RELATED"/>
    <property type="match status" value="1"/>
</dbReference>
<feature type="domain" description="Polymerase nucleotidyl transferase" evidence="1">
    <location>
        <begin position="28"/>
        <end position="88"/>
    </location>
</feature>
<organism evidence="2 3">
    <name type="scientific">Ignisphaera cupida</name>
    <dbReference type="NCBI Taxonomy" id="3050454"/>
    <lineage>
        <taxon>Archaea</taxon>
        <taxon>Thermoproteota</taxon>
        <taxon>Thermoprotei</taxon>
        <taxon>Desulfurococcales</taxon>
        <taxon>Desulfurococcaceae</taxon>
        <taxon>Ignisphaera</taxon>
    </lineage>
</organism>
<dbReference type="PANTHER" id="PTHR33933">
    <property type="entry name" value="NUCLEOTIDYLTRANSFERASE"/>
    <property type="match status" value="1"/>
</dbReference>
<accession>A0ABD4Z876</accession>